<dbReference type="InterPro" id="IPR021904">
    <property type="entry name" value="DUF3516"/>
</dbReference>
<feature type="compositionally biased region" description="Low complexity" evidence="1">
    <location>
        <begin position="85"/>
        <end position="121"/>
    </location>
</feature>
<keyword evidence="3" id="KW-1185">Reference proteome</keyword>
<dbReference type="Pfam" id="PF12029">
    <property type="entry name" value="DUF3516"/>
    <property type="match status" value="1"/>
</dbReference>
<reference evidence="2 3" key="1">
    <citation type="submission" date="2020-05" db="EMBL/GenBank/DDBJ databases">
        <title>MicrobeNet Type strains.</title>
        <authorList>
            <person name="Nicholson A.C."/>
        </authorList>
    </citation>
    <scope>NUCLEOTIDE SEQUENCE [LARGE SCALE GENOMIC DNA]</scope>
    <source>
        <strain evidence="2 3">JCM 14547</strain>
    </source>
</reference>
<comment type="caution">
    <text evidence="2">The sequence shown here is derived from an EMBL/GenBank/DDBJ whole genome shotgun (WGS) entry which is preliminary data.</text>
</comment>
<feature type="region of interest" description="Disordered" evidence="1">
    <location>
        <begin position="40"/>
        <end position="121"/>
    </location>
</feature>
<protein>
    <submittedName>
        <fullName evidence="2">DUF3516 domain-containing protein</fullName>
    </submittedName>
</protein>
<accession>A0A849BPD5</accession>
<proteinExistence type="predicted"/>
<dbReference type="AlphaFoldDB" id="A0A849BPD5"/>
<feature type="compositionally biased region" description="Polar residues" evidence="1">
    <location>
        <begin position="71"/>
        <end position="84"/>
    </location>
</feature>
<evidence type="ECO:0000256" key="1">
    <source>
        <dbReference type="SAM" id="MobiDB-lite"/>
    </source>
</evidence>
<organism evidence="2 3">
    <name type="scientific">Pseudokineococcus marinus</name>
    <dbReference type="NCBI Taxonomy" id="351215"/>
    <lineage>
        <taxon>Bacteria</taxon>
        <taxon>Bacillati</taxon>
        <taxon>Actinomycetota</taxon>
        <taxon>Actinomycetes</taxon>
        <taxon>Kineosporiales</taxon>
        <taxon>Kineosporiaceae</taxon>
        <taxon>Pseudokineococcus</taxon>
    </lineage>
</organism>
<name>A0A849BPD5_9ACTN</name>
<sequence>PEGFVAWTRATFDKLVAADPEPLRPHFAVSTSMVLNVLARPGTPSRAPSSCPTASGRGGTGSVAKRAGSRDGSTPKASRGTSVHPSTSSAPPARTTARATSTGAPASAARPTSAAARSPRP</sequence>
<dbReference type="Proteomes" id="UP000555552">
    <property type="component" value="Unassembled WGS sequence"/>
</dbReference>
<gene>
    <name evidence="2" type="ORF">HLB09_15840</name>
</gene>
<dbReference type="EMBL" id="JABEMA010000389">
    <property type="protein sequence ID" value="NNH24531.1"/>
    <property type="molecule type" value="Genomic_DNA"/>
</dbReference>
<feature type="non-terminal residue" evidence="2">
    <location>
        <position position="1"/>
    </location>
</feature>
<evidence type="ECO:0000313" key="2">
    <source>
        <dbReference type="EMBL" id="NNH24531.1"/>
    </source>
</evidence>
<evidence type="ECO:0000313" key="3">
    <source>
        <dbReference type="Proteomes" id="UP000555552"/>
    </source>
</evidence>